<evidence type="ECO:0000313" key="1">
    <source>
        <dbReference type="EMBL" id="SEI43008.1"/>
    </source>
</evidence>
<gene>
    <name evidence="1" type="ORF">SAMN05192539_1001344</name>
</gene>
<dbReference type="STRING" id="667676.SAMN05192539_1001344"/>
<organism evidence="1 2">
    <name type="scientific">Paraburkholderia diazotrophica</name>
    <dbReference type="NCBI Taxonomy" id="667676"/>
    <lineage>
        <taxon>Bacteria</taxon>
        <taxon>Pseudomonadati</taxon>
        <taxon>Pseudomonadota</taxon>
        <taxon>Betaproteobacteria</taxon>
        <taxon>Burkholderiales</taxon>
        <taxon>Burkholderiaceae</taxon>
        <taxon>Paraburkholderia</taxon>
    </lineage>
</organism>
<dbReference type="EMBL" id="FNYE01000001">
    <property type="protein sequence ID" value="SEI43008.1"/>
    <property type="molecule type" value="Genomic_DNA"/>
</dbReference>
<dbReference type="InterPro" id="IPR029058">
    <property type="entry name" value="AB_hydrolase_fold"/>
</dbReference>
<evidence type="ECO:0000313" key="2">
    <source>
        <dbReference type="Proteomes" id="UP000198866"/>
    </source>
</evidence>
<sequence>MDFTPILAAAKRAQAAYIMDEAQAKAVFEALGHTFIAQYKDADSQAVLSTDASAATYLSISGTRFSDRQLGDLFDDIDLAPVDVGGGAKVTRGAYESAKEIWDWALKLAPAGAVFHVCGHSLGGWRTSFTPLFIPASQIGALHAFEPPKGANGAYYQTFARELAGLVIVGNGRDIWFGYPRLGGWLHRPGDMIWLTSLGFEIIDTSDWAGGMSLNDHSIDLVVERLERLAAAPLKPAA</sequence>
<keyword evidence="2" id="KW-1185">Reference proteome</keyword>
<reference evidence="2" key="1">
    <citation type="submission" date="2016-10" db="EMBL/GenBank/DDBJ databases">
        <authorList>
            <person name="Varghese N."/>
            <person name="Submissions S."/>
        </authorList>
    </citation>
    <scope>NUCLEOTIDE SEQUENCE [LARGE SCALE GENOMIC DNA]</scope>
    <source>
        <strain evidence="2">LMG 26031</strain>
    </source>
</reference>
<evidence type="ECO:0008006" key="3">
    <source>
        <dbReference type="Google" id="ProtNLM"/>
    </source>
</evidence>
<dbReference type="Proteomes" id="UP000198866">
    <property type="component" value="Unassembled WGS sequence"/>
</dbReference>
<dbReference type="RefSeq" id="WP_090862017.1">
    <property type="nucleotide sequence ID" value="NZ_FNYE01000001.1"/>
</dbReference>
<protein>
    <recommendedName>
        <fullName evidence="3">Lipase (Class 3)</fullName>
    </recommendedName>
</protein>
<dbReference type="AlphaFoldDB" id="A0A1H6QH23"/>
<proteinExistence type="predicted"/>
<dbReference type="OrthoDB" id="9085960at2"/>
<name>A0A1H6QH23_9BURK</name>
<accession>A0A1H6QH23</accession>
<dbReference type="Gene3D" id="3.40.50.1820">
    <property type="entry name" value="alpha/beta hydrolase"/>
    <property type="match status" value="1"/>
</dbReference>
<dbReference type="SUPFAM" id="SSF53474">
    <property type="entry name" value="alpha/beta-Hydrolases"/>
    <property type="match status" value="1"/>
</dbReference>